<keyword evidence="3" id="KW-1185">Reference proteome</keyword>
<organism evidence="2 3">
    <name type="scientific">Candidatus Enterococcus ferrettii</name>
    <dbReference type="NCBI Taxonomy" id="2815324"/>
    <lineage>
        <taxon>Bacteria</taxon>
        <taxon>Bacillati</taxon>
        <taxon>Bacillota</taxon>
        <taxon>Bacilli</taxon>
        <taxon>Lactobacillales</taxon>
        <taxon>Enterococcaceae</taxon>
        <taxon>Enterococcus</taxon>
    </lineage>
</organism>
<feature type="transmembrane region" description="Helical" evidence="1">
    <location>
        <begin position="90"/>
        <end position="110"/>
    </location>
</feature>
<dbReference type="InterPro" id="IPR021560">
    <property type="entry name" value="DUF3021"/>
</dbReference>
<feature type="transmembrane region" description="Helical" evidence="1">
    <location>
        <begin position="57"/>
        <end position="78"/>
    </location>
</feature>
<feature type="transmembrane region" description="Helical" evidence="1">
    <location>
        <begin position="32"/>
        <end position="50"/>
    </location>
</feature>
<dbReference type="Pfam" id="PF11457">
    <property type="entry name" value="DUF3021"/>
    <property type="match status" value="1"/>
</dbReference>
<sequence length="123" mass="13721">MKILKSAMIGLMTGSLILMVSGLFFVDAKVRGMLIGCLLMTTLIGALSRVYDSNLPLLPAAAVHLFGSYVLFFCTAYLVDLFPFKLGPIISGSFIFAAIFFSIWTVYYFVEKKKIEKMNEQLK</sequence>
<dbReference type="EMBL" id="JAFREL020000004">
    <property type="protein sequence ID" value="MEO1772273.1"/>
    <property type="molecule type" value="Genomic_DNA"/>
</dbReference>
<keyword evidence="1" id="KW-0472">Membrane</keyword>
<keyword evidence="1" id="KW-1133">Transmembrane helix</keyword>
<reference evidence="2 3" key="1">
    <citation type="submission" date="2021-03" db="EMBL/GenBank/DDBJ databases">
        <authorList>
            <person name="Gilmore M.S."/>
            <person name="Schwartzman J."/>
            <person name="Van Tyne D."/>
            <person name="Martin M."/>
            <person name="Earl A.M."/>
            <person name="Manson A.L."/>
            <person name="Straub T."/>
            <person name="Salamzade R."/>
            <person name="Saavedra J."/>
            <person name="Lebreton F."/>
            <person name="Prichula J."/>
            <person name="Schaufler K."/>
            <person name="Gaca A."/>
            <person name="Sgardioli B."/>
            <person name="Wagenaar J."/>
            <person name="Strong T."/>
        </authorList>
    </citation>
    <scope>NUCLEOTIDE SEQUENCE [LARGE SCALE GENOMIC DNA]</scope>
    <source>
        <strain evidence="2 3">665A</strain>
    </source>
</reference>
<reference evidence="2 3" key="2">
    <citation type="submission" date="2024-02" db="EMBL/GenBank/DDBJ databases">
        <title>The Genome Sequence of Enterococcus sp. DIV0159.</title>
        <authorList>
            <person name="Earl A."/>
            <person name="Manson A."/>
            <person name="Gilmore M."/>
            <person name="Sanders J."/>
            <person name="Shea T."/>
            <person name="Howe W."/>
            <person name="Livny J."/>
            <person name="Cuomo C."/>
            <person name="Neafsey D."/>
            <person name="Birren B."/>
        </authorList>
    </citation>
    <scope>NUCLEOTIDE SEQUENCE [LARGE SCALE GENOMIC DNA]</scope>
    <source>
        <strain evidence="2 3">665A</strain>
    </source>
</reference>
<comment type="caution">
    <text evidence="2">The sequence shown here is derived from an EMBL/GenBank/DDBJ whole genome shotgun (WGS) entry which is preliminary data.</text>
</comment>
<keyword evidence="1" id="KW-0812">Transmembrane</keyword>
<evidence type="ECO:0000313" key="3">
    <source>
        <dbReference type="Proteomes" id="UP000664357"/>
    </source>
</evidence>
<name>A0ABV0EXC3_9ENTE</name>
<dbReference type="RefSeq" id="WP_207701828.1">
    <property type="nucleotide sequence ID" value="NZ_JAFREL020000004.1"/>
</dbReference>
<accession>A0ABV0EXC3</accession>
<evidence type="ECO:0008006" key="4">
    <source>
        <dbReference type="Google" id="ProtNLM"/>
    </source>
</evidence>
<protein>
    <recommendedName>
        <fullName evidence="4">DUF3021 domain-containing protein</fullName>
    </recommendedName>
</protein>
<evidence type="ECO:0000313" key="2">
    <source>
        <dbReference type="EMBL" id="MEO1772273.1"/>
    </source>
</evidence>
<evidence type="ECO:0000256" key="1">
    <source>
        <dbReference type="SAM" id="Phobius"/>
    </source>
</evidence>
<proteinExistence type="predicted"/>
<dbReference type="Proteomes" id="UP000664357">
    <property type="component" value="Unassembled WGS sequence"/>
</dbReference>
<feature type="transmembrane region" description="Helical" evidence="1">
    <location>
        <begin position="7"/>
        <end position="26"/>
    </location>
</feature>
<gene>
    <name evidence="2" type="ORF">JZO67_004255</name>
</gene>